<dbReference type="InterPro" id="IPR014792">
    <property type="entry name" value="RsbRA_N"/>
</dbReference>
<dbReference type="Pfam" id="PF08678">
    <property type="entry name" value="Rsbr_N"/>
    <property type="match status" value="1"/>
</dbReference>
<sequence length="273" mass="31500">MDKLVIQLLNESRERIYTRWMDEMERVRDEHRLQSITDRAYEETNQELFEIIYTHIEQNVHKPTDRMTEFAEHLMKIGWRLSYITQGLQNFRRIILAIILDANQSNEKVFAMYDEIDRWIDPIVNQLINESAKNWENTVSIQKVALQELSAPLIPVFENISVMPLIGTIDTERAKLIMENLLTGVIKHRSQVVLIDITGVPVVDTMVAHHIIQAAEAVRLVGAQCILVGIRPEIAQTIVNLGIDLGQFPTKSTLFKGMKSALELTKRQMIELE</sequence>
<keyword evidence="4" id="KW-1185">Reference proteome</keyword>
<dbReference type="InterPro" id="IPR036513">
    <property type="entry name" value="STAS_dom_sf"/>
</dbReference>
<name>A0A0J6CW46_9BACL</name>
<dbReference type="EMBL" id="LELK01000006">
    <property type="protein sequence ID" value="KMM36309.1"/>
    <property type="molecule type" value="Genomic_DNA"/>
</dbReference>
<dbReference type="GO" id="GO:0020037">
    <property type="term" value="F:heme binding"/>
    <property type="evidence" value="ECO:0007669"/>
    <property type="project" value="InterPro"/>
</dbReference>
<dbReference type="PROSITE" id="PS50801">
    <property type="entry name" value="STAS"/>
    <property type="match status" value="1"/>
</dbReference>
<evidence type="ECO:0000259" key="2">
    <source>
        <dbReference type="PROSITE" id="PS50801"/>
    </source>
</evidence>
<dbReference type="Gene3D" id="1.10.490.10">
    <property type="entry name" value="Globins"/>
    <property type="match status" value="1"/>
</dbReference>
<dbReference type="Pfam" id="PF01740">
    <property type="entry name" value="STAS"/>
    <property type="match status" value="1"/>
</dbReference>
<protein>
    <recommendedName>
        <fullName evidence="2">STAS domain-containing protein</fullName>
    </recommendedName>
</protein>
<dbReference type="SUPFAM" id="SSF52091">
    <property type="entry name" value="SpoIIaa-like"/>
    <property type="match status" value="1"/>
</dbReference>
<dbReference type="PATRIC" id="fig|157733.3.peg.2033"/>
<evidence type="ECO:0000313" key="3">
    <source>
        <dbReference type="EMBL" id="KMM36309.1"/>
    </source>
</evidence>
<dbReference type="InterPro" id="IPR012292">
    <property type="entry name" value="Globin/Proto"/>
</dbReference>
<keyword evidence="1" id="KW-0597">Phosphoprotein</keyword>
<dbReference type="GO" id="GO:0019825">
    <property type="term" value="F:oxygen binding"/>
    <property type="evidence" value="ECO:0007669"/>
    <property type="project" value="InterPro"/>
</dbReference>
<evidence type="ECO:0000313" key="4">
    <source>
        <dbReference type="Proteomes" id="UP000035996"/>
    </source>
</evidence>
<organism evidence="3 4">
    <name type="scientific">Guptibacillus hwajinpoensis</name>
    <dbReference type="NCBI Taxonomy" id="208199"/>
    <lineage>
        <taxon>Bacteria</taxon>
        <taxon>Bacillati</taxon>
        <taxon>Bacillota</taxon>
        <taxon>Bacilli</taxon>
        <taxon>Bacillales</taxon>
        <taxon>Guptibacillaceae</taxon>
        <taxon>Guptibacillus</taxon>
    </lineage>
</organism>
<proteinExistence type="predicted"/>
<reference evidence="3" key="1">
    <citation type="submission" date="2015-06" db="EMBL/GenBank/DDBJ databases">
        <authorList>
            <person name="Liu B."/>
            <person name="Wang J."/>
            <person name="Zhu Y."/>
            <person name="Liu G."/>
            <person name="Chen Q."/>
            <person name="Zheng C."/>
            <person name="Che J."/>
            <person name="Ge C."/>
            <person name="Shi H."/>
            <person name="Pan Z."/>
            <person name="Liu X."/>
        </authorList>
    </citation>
    <scope>NUCLEOTIDE SEQUENCE [LARGE SCALE GENOMIC DNA]</scope>
    <source>
        <strain evidence="3">DSM 16346</strain>
    </source>
</reference>
<feature type="domain" description="STAS" evidence="2">
    <location>
        <begin position="150"/>
        <end position="265"/>
    </location>
</feature>
<evidence type="ECO:0000256" key="1">
    <source>
        <dbReference type="ARBA" id="ARBA00022553"/>
    </source>
</evidence>
<dbReference type="InterPro" id="IPR051932">
    <property type="entry name" value="Bact_StressResp_Reg"/>
</dbReference>
<dbReference type="PANTHER" id="PTHR33745">
    <property type="entry name" value="RSBT ANTAGONIST PROTEIN RSBS-RELATED"/>
    <property type="match status" value="1"/>
</dbReference>
<dbReference type="CDD" id="cd07041">
    <property type="entry name" value="STAS_RsbR_RsbS_like"/>
    <property type="match status" value="1"/>
</dbReference>
<dbReference type="OrthoDB" id="9800154at2"/>
<dbReference type="InterPro" id="IPR002645">
    <property type="entry name" value="STAS_dom"/>
</dbReference>
<dbReference type="Proteomes" id="UP000035996">
    <property type="component" value="Unassembled WGS sequence"/>
</dbReference>
<accession>A0A0J6CW46</accession>
<dbReference type="Gene3D" id="3.30.750.24">
    <property type="entry name" value="STAS domain"/>
    <property type="match status" value="1"/>
</dbReference>
<dbReference type="PANTHER" id="PTHR33745:SF3">
    <property type="entry name" value="RSBT CO-ANTAGONIST PROTEIN RSBRC"/>
    <property type="match status" value="1"/>
</dbReference>
<dbReference type="STRING" id="157733.AB986_17845"/>
<comment type="caution">
    <text evidence="3">The sequence shown here is derived from an EMBL/GenBank/DDBJ whole genome shotgun (WGS) entry which is preliminary data.</text>
</comment>
<dbReference type="AlphaFoldDB" id="A0A0J6CW46"/>
<gene>
    <name evidence="3" type="ORF">AB986_17845</name>
</gene>
<dbReference type="RefSeq" id="WP_048312991.1">
    <property type="nucleotide sequence ID" value="NZ_CP119526.1"/>
</dbReference>